<evidence type="ECO:0000256" key="2">
    <source>
        <dbReference type="ARBA" id="ARBA00022801"/>
    </source>
</evidence>
<reference evidence="5" key="1">
    <citation type="submission" date="2024-03" db="EMBL/GenBank/DDBJ databases">
        <title>Human intestinal bacterial collection.</title>
        <authorList>
            <person name="Pauvert C."/>
            <person name="Hitch T.C.A."/>
            <person name="Clavel T."/>
        </authorList>
    </citation>
    <scope>NUCLEOTIDE SEQUENCE [LARGE SCALE GENOMIC DNA]</scope>
    <source>
        <strain evidence="5">CLA-AA-H89B</strain>
    </source>
</reference>
<dbReference type="Proteomes" id="UP001546774">
    <property type="component" value="Unassembled WGS sequence"/>
</dbReference>
<dbReference type="InterPro" id="IPR014756">
    <property type="entry name" value="Ig_E-set"/>
</dbReference>
<dbReference type="Gene3D" id="2.60.40.10">
    <property type="entry name" value="Immunoglobulins"/>
    <property type="match status" value="1"/>
</dbReference>
<gene>
    <name evidence="5" type="ORF">WMO37_11560</name>
</gene>
<evidence type="ECO:0000256" key="1">
    <source>
        <dbReference type="ARBA" id="ARBA00008061"/>
    </source>
</evidence>
<dbReference type="EMBL" id="JBBMFS010000010">
    <property type="protein sequence ID" value="MEQ2555636.1"/>
    <property type="molecule type" value="Genomic_DNA"/>
</dbReference>
<dbReference type="CDD" id="cd02857">
    <property type="entry name" value="E_set_CDase_PDE_N"/>
    <property type="match status" value="1"/>
</dbReference>
<dbReference type="Pfam" id="PF00128">
    <property type="entry name" value="Alpha-amylase"/>
    <property type="match status" value="2"/>
</dbReference>
<keyword evidence="3" id="KW-0326">Glycosidase</keyword>
<organism evidence="5 6">
    <name type="scientific">Lachnospira intestinalis</name>
    <dbReference type="NCBI Taxonomy" id="3133158"/>
    <lineage>
        <taxon>Bacteria</taxon>
        <taxon>Bacillati</taxon>
        <taxon>Bacillota</taxon>
        <taxon>Clostridia</taxon>
        <taxon>Lachnospirales</taxon>
        <taxon>Lachnospiraceae</taxon>
        <taxon>Lachnospira</taxon>
    </lineage>
</organism>
<proteinExistence type="inferred from homology"/>
<name>A0ABV1H7J6_9FIRM</name>
<dbReference type="Pfam" id="PF02903">
    <property type="entry name" value="Alpha-amylase_N"/>
    <property type="match status" value="1"/>
</dbReference>
<dbReference type="Gene3D" id="3.20.20.80">
    <property type="entry name" value="Glycosidases"/>
    <property type="match status" value="1"/>
</dbReference>
<dbReference type="SUPFAM" id="SSF51011">
    <property type="entry name" value="Glycosyl hydrolase domain"/>
    <property type="match status" value="1"/>
</dbReference>
<dbReference type="InterPro" id="IPR004185">
    <property type="entry name" value="Glyco_hydro_13_lg-like_dom"/>
</dbReference>
<dbReference type="SUPFAM" id="SSF51445">
    <property type="entry name" value="(Trans)glycosidases"/>
    <property type="match status" value="1"/>
</dbReference>
<accession>A0ABV1H7J6</accession>
<dbReference type="GO" id="GO:0016787">
    <property type="term" value="F:hydrolase activity"/>
    <property type="evidence" value="ECO:0007669"/>
    <property type="project" value="UniProtKB-KW"/>
</dbReference>
<keyword evidence="6" id="KW-1185">Reference proteome</keyword>
<dbReference type="InterPro" id="IPR013780">
    <property type="entry name" value="Glyco_hydro_b"/>
</dbReference>
<dbReference type="PANTHER" id="PTHR10357:SF210">
    <property type="entry name" value="MALTODEXTRIN GLUCOSIDASE"/>
    <property type="match status" value="1"/>
</dbReference>
<evidence type="ECO:0000259" key="4">
    <source>
        <dbReference type="SMART" id="SM00642"/>
    </source>
</evidence>
<dbReference type="SUPFAM" id="SSF81296">
    <property type="entry name" value="E set domains"/>
    <property type="match status" value="1"/>
</dbReference>
<comment type="caution">
    <text evidence="5">The sequence shown here is derived from an EMBL/GenBank/DDBJ whole genome shotgun (WGS) entry which is preliminary data.</text>
</comment>
<dbReference type="InterPro" id="IPR017853">
    <property type="entry name" value="GH"/>
</dbReference>
<feature type="domain" description="Glycosyl hydrolase family 13 catalytic" evidence="4">
    <location>
        <begin position="132"/>
        <end position="585"/>
    </location>
</feature>
<dbReference type="InterPro" id="IPR013783">
    <property type="entry name" value="Ig-like_fold"/>
</dbReference>
<protein>
    <submittedName>
        <fullName evidence="5">Glycoside hydrolase family 13 protein</fullName>
    </submittedName>
</protein>
<comment type="similarity">
    <text evidence="1">Belongs to the glycosyl hydrolase 13 family.</text>
</comment>
<keyword evidence="2 5" id="KW-0378">Hydrolase</keyword>
<evidence type="ECO:0000256" key="3">
    <source>
        <dbReference type="ARBA" id="ARBA00023295"/>
    </source>
</evidence>
<dbReference type="InterPro" id="IPR006047">
    <property type="entry name" value="GH13_cat_dom"/>
</dbReference>
<dbReference type="Gene3D" id="2.60.40.1180">
    <property type="entry name" value="Golgi alpha-mannosidase II"/>
    <property type="match status" value="1"/>
</dbReference>
<sequence length="687" mass="79444">MYMCNTRPVLKTGALFSDVTEEYRIPAEPQPGDTVKLRLRTGRYNVDTAYLYVNNQEYEMYRVANNTLFDYYEASVEVAEEKLYYYFKVVSGKNVCFYNQIGAAKELNPFYNFQIMPGFQTPEWAKGAVMYQIFTDRFCNGDKSNDVLNDEYSYIGEHVCQVDDWNRYPAQMDVRNFYGGDLKGVWDKLDYLQDLGVEVIYFNPLFVSPSNHKYDIQDYDYIDPHFGVIVSDEGKLLSEGDQCNTHASRYMDRVTNKKNLEASNEFFAKLVEEIHKRGMKVIIDGVFNHCGSFNKWLDREHIYSTSPEQYASGAYESFNSPYHTFFKFYSNQWPDNNSYDGWWGNDTLPKLNYEEADTLEQYILGIGKKWVSEPYCVDGWRLDVAADLGNSREYNHQFWKKFRKAVKEANPEAVILAENYGDSYDWLQGDEWDTIMNYDAFMEPVTWFLTGMQKHSDEFRQDMLGNAGNFFGAMHHNMSRMGGQAVAISMNELSNHDHSRFLTRTNHRVGRTASVGAEAANEGINKAVFMEAVIIQMTWPGAPTIYYGDEAGVCGWTDPDNRRTYPWGSEDQELIAFHKAAIAMHKSQEVLKTGSYKPLVGEYNLIAYGRFNQKDAVVVIVNNSEDERRVRVPVWELGITDKDEMEQIFVTFDGGFGEEQLWYTVNGGWLDIGLRKTSAVVLKRVKW</sequence>
<dbReference type="CDD" id="cd11338">
    <property type="entry name" value="AmyAc_CMD"/>
    <property type="match status" value="1"/>
</dbReference>
<dbReference type="SMART" id="SM00642">
    <property type="entry name" value="Aamy"/>
    <property type="match status" value="1"/>
</dbReference>
<evidence type="ECO:0000313" key="6">
    <source>
        <dbReference type="Proteomes" id="UP001546774"/>
    </source>
</evidence>
<dbReference type="PANTHER" id="PTHR10357">
    <property type="entry name" value="ALPHA-AMYLASE FAMILY MEMBER"/>
    <property type="match status" value="1"/>
</dbReference>
<evidence type="ECO:0000313" key="5">
    <source>
        <dbReference type="EMBL" id="MEQ2555636.1"/>
    </source>
</evidence>